<comment type="caution">
    <text evidence="13">The sequence shown here is derived from an EMBL/GenBank/DDBJ whole genome shotgun (WGS) entry which is preliminary data.</text>
</comment>
<dbReference type="GO" id="GO:0005829">
    <property type="term" value="C:cytosol"/>
    <property type="evidence" value="ECO:0007669"/>
    <property type="project" value="TreeGrafter"/>
</dbReference>
<dbReference type="InterPro" id="IPR036291">
    <property type="entry name" value="NAD(P)-bd_dom_sf"/>
</dbReference>
<dbReference type="InterPro" id="IPR050223">
    <property type="entry name" value="D-isomer_2-hydroxyacid_DH"/>
</dbReference>
<dbReference type="GO" id="GO:0006412">
    <property type="term" value="P:translation"/>
    <property type="evidence" value="ECO:0007669"/>
    <property type="project" value="InterPro"/>
</dbReference>
<dbReference type="PROSITE" id="PS00065">
    <property type="entry name" value="D_2_HYDROXYACID_DH_1"/>
    <property type="match status" value="1"/>
</dbReference>
<dbReference type="InterPro" id="IPR029753">
    <property type="entry name" value="D-isomer_DH_CS"/>
</dbReference>
<dbReference type="InterPro" id="IPR001063">
    <property type="entry name" value="Ribosomal_uL22"/>
</dbReference>
<keyword evidence="4" id="KW-0560">Oxidoreductase</keyword>
<evidence type="ECO:0000256" key="2">
    <source>
        <dbReference type="ARBA" id="ARBA00009451"/>
    </source>
</evidence>
<dbReference type="SUPFAM" id="SSF52283">
    <property type="entry name" value="Formate/glycerate dehydrogenase catalytic domain-like"/>
    <property type="match status" value="1"/>
</dbReference>
<name>A0A9W9UPH4_PENBR</name>
<feature type="domain" description="D-isomer specific 2-hydroxyacid dehydrogenase NAD-binding" evidence="12">
    <location>
        <begin position="135"/>
        <end position="316"/>
    </location>
</feature>
<dbReference type="CDD" id="cd12168">
    <property type="entry name" value="Mand_dh_like"/>
    <property type="match status" value="1"/>
</dbReference>
<evidence type="ECO:0000256" key="8">
    <source>
        <dbReference type="ARBA" id="ARBA00035325"/>
    </source>
</evidence>
<keyword evidence="5" id="KW-0520">NAD</keyword>
<dbReference type="NCBIfam" id="TIGR01038">
    <property type="entry name" value="uL22_arch_euk"/>
    <property type="match status" value="1"/>
</dbReference>
<dbReference type="Pfam" id="PF02826">
    <property type="entry name" value="2-Hacid_dh_C"/>
    <property type="match status" value="1"/>
</dbReference>
<organism evidence="13 14">
    <name type="scientific">Penicillium brevicompactum</name>
    <dbReference type="NCBI Taxonomy" id="5074"/>
    <lineage>
        <taxon>Eukaryota</taxon>
        <taxon>Fungi</taxon>
        <taxon>Dikarya</taxon>
        <taxon>Ascomycota</taxon>
        <taxon>Pezizomycotina</taxon>
        <taxon>Eurotiomycetes</taxon>
        <taxon>Eurotiomycetidae</taxon>
        <taxon>Eurotiales</taxon>
        <taxon>Aspergillaceae</taxon>
        <taxon>Penicillium</taxon>
    </lineage>
</organism>
<evidence type="ECO:0000259" key="11">
    <source>
        <dbReference type="Pfam" id="PF00389"/>
    </source>
</evidence>
<keyword evidence="6 9" id="KW-0687">Ribonucleoprotein</keyword>
<dbReference type="GO" id="GO:0051287">
    <property type="term" value="F:NAD binding"/>
    <property type="evidence" value="ECO:0007669"/>
    <property type="project" value="InterPro"/>
</dbReference>
<dbReference type="Gene3D" id="3.90.470.10">
    <property type="entry name" value="Ribosomal protein L22/L17"/>
    <property type="match status" value="1"/>
</dbReference>
<dbReference type="Proteomes" id="UP001147695">
    <property type="component" value="Unassembled WGS sequence"/>
</dbReference>
<evidence type="ECO:0000256" key="6">
    <source>
        <dbReference type="ARBA" id="ARBA00023274"/>
    </source>
</evidence>
<dbReference type="AlphaFoldDB" id="A0A9W9UPH4"/>
<evidence type="ECO:0000256" key="7">
    <source>
        <dbReference type="ARBA" id="ARBA00035207"/>
    </source>
</evidence>
<dbReference type="GO" id="GO:0015934">
    <property type="term" value="C:large ribosomal subunit"/>
    <property type="evidence" value="ECO:0007669"/>
    <property type="project" value="InterPro"/>
</dbReference>
<evidence type="ECO:0000256" key="1">
    <source>
        <dbReference type="ARBA" id="ARBA00005854"/>
    </source>
</evidence>
<dbReference type="Pfam" id="PF00237">
    <property type="entry name" value="Ribosomal_L22"/>
    <property type="match status" value="1"/>
</dbReference>
<dbReference type="InterPro" id="IPR029752">
    <property type="entry name" value="D-isomer_DH_CS1"/>
</dbReference>
<comment type="similarity">
    <text evidence="2 9">Belongs to the universal ribosomal protein uL22 family.</text>
</comment>
<dbReference type="InterPro" id="IPR005721">
    <property type="entry name" value="Ribosomal_uL22_euk/arc"/>
</dbReference>
<reference evidence="13" key="2">
    <citation type="journal article" date="2023" name="IMA Fungus">
        <title>Comparative genomic study of the Penicillium genus elucidates a diverse pangenome and 15 lateral gene transfer events.</title>
        <authorList>
            <person name="Petersen C."/>
            <person name="Sorensen T."/>
            <person name="Nielsen M.R."/>
            <person name="Sondergaard T.E."/>
            <person name="Sorensen J.L."/>
            <person name="Fitzpatrick D.A."/>
            <person name="Frisvad J.C."/>
            <person name="Nielsen K.L."/>
        </authorList>
    </citation>
    <scope>NUCLEOTIDE SEQUENCE</scope>
    <source>
        <strain evidence="13">IBT 35673</strain>
    </source>
</reference>
<evidence type="ECO:0000313" key="14">
    <source>
        <dbReference type="Proteomes" id="UP001147695"/>
    </source>
</evidence>
<dbReference type="FunFam" id="3.40.50.720:FF:000282">
    <property type="entry name" value="Glyoxylate reductase protein"/>
    <property type="match status" value="1"/>
</dbReference>
<dbReference type="GO" id="GO:0030267">
    <property type="term" value="F:glyoxylate reductase (NADPH) activity"/>
    <property type="evidence" value="ECO:0007669"/>
    <property type="project" value="TreeGrafter"/>
</dbReference>
<comment type="similarity">
    <text evidence="1">Belongs to the D-isomer specific 2-hydroxyacid dehydrogenase family.</text>
</comment>
<accession>A0A9W9UPH4</accession>
<dbReference type="InterPro" id="IPR006140">
    <property type="entry name" value="D-isomer_DH_NAD-bd"/>
</dbReference>
<evidence type="ECO:0000256" key="4">
    <source>
        <dbReference type="ARBA" id="ARBA00023002"/>
    </source>
</evidence>
<dbReference type="FunFam" id="3.90.470.10:FF:000010">
    <property type="entry name" value="60S ribosomal protein L17"/>
    <property type="match status" value="1"/>
</dbReference>
<evidence type="ECO:0000256" key="3">
    <source>
        <dbReference type="ARBA" id="ARBA00022980"/>
    </source>
</evidence>
<dbReference type="PROSITE" id="PS00671">
    <property type="entry name" value="D_2_HYDROXYACID_DH_3"/>
    <property type="match status" value="1"/>
</dbReference>
<dbReference type="PROSITE" id="PS00464">
    <property type="entry name" value="RIBOSOMAL_L22"/>
    <property type="match status" value="1"/>
</dbReference>
<dbReference type="PANTHER" id="PTHR10996">
    <property type="entry name" value="2-HYDROXYACID DEHYDROGENASE-RELATED"/>
    <property type="match status" value="1"/>
</dbReference>
<dbReference type="InterPro" id="IPR036394">
    <property type="entry name" value="Ribosomal_uL22_sf"/>
</dbReference>
<evidence type="ECO:0000256" key="10">
    <source>
        <dbReference type="SAM" id="MobiDB-lite"/>
    </source>
</evidence>
<proteinExistence type="inferred from homology"/>
<dbReference type="SUPFAM" id="SSF51735">
    <property type="entry name" value="NAD(P)-binding Rossmann-fold domains"/>
    <property type="match status" value="1"/>
</dbReference>
<dbReference type="CDD" id="cd00336">
    <property type="entry name" value="Ribosomal_L22"/>
    <property type="match status" value="1"/>
</dbReference>
<dbReference type="InterPro" id="IPR006139">
    <property type="entry name" value="D-isomer_2_OHA_DH_cat_dom"/>
</dbReference>
<keyword evidence="3 9" id="KW-0689">Ribosomal protein</keyword>
<feature type="region of interest" description="Disordered" evidence="10">
    <location>
        <begin position="355"/>
        <end position="375"/>
    </location>
</feature>
<feature type="compositionally biased region" description="Basic and acidic residues" evidence="10">
    <location>
        <begin position="355"/>
        <end position="368"/>
    </location>
</feature>
<dbReference type="PANTHER" id="PTHR10996:SF257">
    <property type="entry name" value="GLYOXYLATE REDUCTASE 1"/>
    <property type="match status" value="1"/>
</dbReference>
<dbReference type="Gene3D" id="3.40.50.720">
    <property type="entry name" value="NAD(P)-binding Rossmann-like Domain"/>
    <property type="match status" value="2"/>
</dbReference>
<protein>
    <recommendedName>
        <fullName evidence="7">Large ribosomal subunit protein uL22</fullName>
    </recommendedName>
    <alternativeName>
        <fullName evidence="8">60S ribosomal protein L17</fullName>
    </alternativeName>
</protein>
<evidence type="ECO:0000259" key="12">
    <source>
        <dbReference type="Pfam" id="PF02826"/>
    </source>
</evidence>
<evidence type="ECO:0000256" key="9">
    <source>
        <dbReference type="RuleBase" id="RU004005"/>
    </source>
</evidence>
<dbReference type="SUPFAM" id="SSF54843">
    <property type="entry name" value="Ribosomal protein L22"/>
    <property type="match status" value="1"/>
</dbReference>
<reference evidence="13" key="1">
    <citation type="submission" date="2022-12" db="EMBL/GenBank/DDBJ databases">
        <authorList>
            <person name="Petersen C."/>
        </authorList>
    </citation>
    <scope>NUCLEOTIDE SEQUENCE</scope>
    <source>
        <strain evidence="13">IBT 35673</strain>
    </source>
</reference>
<dbReference type="Pfam" id="PF00389">
    <property type="entry name" value="2-Hacid_dh"/>
    <property type="match status" value="1"/>
</dbReference>
<dbReference type="GO" id="GO:0016618">
    <property type="term" value="F:hydroxypyruvate reductase [NAD(P)H] activity"/>
    <property type="evidence" value="ECO:0007669"/>
    <property type="project" value="TreeGrafter"/>
</dbReference>
<dbReference type="InterPro" id="IPR018260">
    <property type="entry name" value="Ribosomal_uL22_CS"/>
</dbReference>
<sequence>MSQSALLIGEITHARKEWESISSLLSLKEFPNGTREDFIANCKAGQYDDVVALYRSNNSTKVRPQLKRKALKLTVQYTGPFNAEMIAVLPKSLKYICHNGAGYDNIDVAACSERNIAVSSTPVAVNDATADVGIFLMIGALRQAHVPITALREGKWQGPITAGGREYRTSLGNDPKNKVLGILGMGGIGREMAIRAKAFGMKIQYHNRSRLPADLEAGATYVSFDELLANADVLSLNLALNASTRHIIGATEFTKMKDGVVIVNTARGALIDEKALVAALESGKVRSAGLDVYECEPQIEPGLVSNPNVMLLPHIGTATYETQKDMEILVLDNLRSAVEKGELITQWLKRAPDDDEKRQQLITEDHHTPSPTPSRCVTVKSTNLQITNSIIWTIANERCSLQVRYAAQEISSAKSARARGSYLRVSFKNTRETAQAINGMKLSKALTFLENVTTKTMAVPMRRYAGSTGRTAQGKQFGVSKARWPVKSAEHIIDLLKNAEANADGKGLDTNALIVKRIQVNQAPKGRRRTYRAHGRINPYMTNPCHIELILTEADEEVKKGPSDAQVRLSSRQRGTQIRRALIEA</sequence>
<dbReference type="EMBL" id="JAPZBQ010000001">
    <property type="protein sequence ID" value="KAJ5351864.1"/>
    <property type="molecule type" value="Genomic_DNA"/>
</dbReference>
<evidence type="ECO:0000313" key="13">
    <source>
        <dbReference type="EMBL" id="KAJ5351864.1"/>
    </source>
</evidence>
<gene>
    <name evidence="13" type="ORF">N7452_000838</name>
</gene>
<dbReference type="GO" id="GO:0003735">
    <property type="term" value="F:structural constituent of ribosome"/>
    <property type="evidence" value="ECO:0007669"/>
    <property type="project" value="InterPro"/>
</dbReference>
<evidence type="ECO:0000256" key="5">
    <source>
        <dbReference type="ARBA" id="ARBA00023027"/>
    </source>
</evidence>
<feature type="domain" description="D-isomer specific 2-hydroxyacid dehydrogenase catalytic" evidence="11">
    <location>
        <begin position="61"/>
        <end position="343"/>
    </location>
</feature>